<name>A0A238U6A8_9FLAO</name>
<dbReference type="EMBL" id="LT899436">
    <property type="protein sequence ID" value="SNR14585.1"/>
    <property type="molecule type" value="Genomic_DNA"/>
</dbReference>
<keyword evidence="2" id="KW-0732">Signal</keyword>
<keyword evidence="1" id="KW-0175">Coiled coil</keyword>
<evidence type="ECO:0000313" key="3">
    <source>
        <dbReference type="EMBL" id="SNR14585.1"/>
    </source>
</evidence>
<dbReference type="RefSeq" id="WP_157730081.1">
    <property type="nucleotide sequence ID" value="NZ_LT899436.1"/>
</dbReference>
<accession>A0A238U6A8</accession>
<evidence type="ECO:0000313" key="4">
    <source>
        <dbReference type="Proteomes" id="UP000215214"/>
    </source>
</evidence>
<protein>
    <recommendedName>
        <fullName evidence="5">Peptidase S74 domain-containing protein</fullName>
    </recommendedName>
</protein>
<proteinExistence type="predicted"/>
<feature type="signal peptide" evidence="2">
    <location>
        <begin position="1"/>
        <end position="18"/>
    </location>
</feature>
<evidence type="ECO:0008006" key="5">
    <source>
        <dbReference type="Google" id="ProtNLM"/>
    </source>
</evidence>
<evidence type="ECO:0000256" key="1">
    <source>
        <dbReference type="SAM" id="Coils"/>
    </source>
</evidence>
<dbReference type="Proteomes" id="UP000215214">
    <property type="component" value="Chromosome TJEJU"/>
</dbReference>
<dbReference type="OrthoDB" id="9808753at2"/>
<dbReference type="AlphaFoldDB" id="A0A238U6A8"/>
<sequence length="400" mass="45289">MKKLFTVTLFLLGLMLHAQNYNPIINYEFNGTPVNGIKIKTNIPYANGFQMPTLIIEGYQYGGKRTIGLLLNWYVYKNNFYNPTLSSHGGYTPEIKLYNENGKVVIFINDKQYYNRFAVRGYSGGLKLTDSHFQGWSILDELPSGTNEVIVPYRNKFAGDVEFAKGVWNNEGNVGIGTTIPKEKLHLIGAIRGNSGGGALRVKTDHGYLDLGAQNASWAHIYTDRKAVIFNKDVYTTTNSFSSYNNSLLFKVKGTERLRIEENGNVGIGTTDIPSAYKLAVAGKLISEEVKVQLQTNWPDHVFKKEYNLPTLQEVENQIKENGHLANIPSAEEVKKDGFFLGEMDAKLLQKIEELTLYTIQQEKELKKQEKQIKKQNSSNKKLLSIIEKLEQRIEKLESK</sequence>
<gene>
    <name evidence="3" type="ORF">TJEJU_0814</name>
</gene>
<keyword evidence="4" id="KW-1185">Reference proteome</keyword>
<feature type="coiled-coil region" evidence="1">
    <location>
        <begin position="359"/>
        <end position="400"/>
    </location>
</feature>
<reference evidence="3 4" key="1">
    <citation type="submission" date="2017-07" db="EMBL/GenBank/DDBJ databases">
        <authorList>
            <person name="Sun Z.S."/>
            <person name="Albrecht U."/>
            <person name="Echele G."/>
            <person name="Lee C.C."/>
        </authorList>
    </citation>
    <scope>NUCLEOTIDE SEQUENCE [LARGE SCALE GENOMIC DNA]</scope>
    <source>
        <strain evidence="4">type strain: KCTC 22618</strain>
    </source>
</reference>
<dbReference type="KEGG" id="tje:TJEJU_0814"/>
<evidence type="ECO:0000256" key="2">
    <source>
        <dbReference type="SAM" id="SignalP"/>
    </source>
</evidence>
<feature type="chain" id="PRO_5012376039" description="Peptidase S74 domain-containing protein" evidence="2">
    <location>
        <begin position="19"/>
        <end position="400"/>
    </location>
</feature>
<organism evidence="3 4">
    <name type="scientific">Tenacibaculum jejuense</name>
    <dbReference type="NCBI Taxonomy" id="584609"/>
    <lineage>
        <taxon>Bacteria</taxon>
        <taxon>Pseudomonadati</taxon>
        <taxon>Bacteroidota</taxon>
        <taxon>Flavobacteriia</taxon>
        <taxon>Flavobacteriales</taxon>
        <taxon>Flavobacteriaceae</taxon>
        <taxon>Tenacibaculum</taxon>
    </lineage>
</organism>